<dbReference type="Proteomes" id="UP001589810">
    <property type="component" value="Unassembled WGS sequence"/>
</dbReference>
<name>A0ABV6MZU1_9PSEU</name>
<accession>A0ABV6MZU1</accession>
<reference evidence="3 4" key="1">
    <citation type="submission" date="2024-09" db="EMBL/GenBank/DDBJ databases">
        <authorList>
            <person name="Sun Q."/>
            <person name="Mori K."/>
        </authorList>
    </citation>
    <scope>NUCLEOTIDE SEQUENCE [LARGE SCALE GENOMIC DNA]</scope>
    <source>
        <strain evidence="3 4">TBRC 1432</strain>
    </source>
</reference>
<dbReference type="SUPFAM" id="SSF53955">
    <property type="entry name" value="Lysozyme-like"/>
    <property type="match status" value="1"/>
</dbReference>
<evidence type="ECO:0000313" key="3">
    <source>
        <dbReference type="EMBL" id="MFC0545669.1"/>
    </source>
</evidence>
<proteinExistence type="predicted"/>
<dbReference type="RefSeq" id="WP_273944051.1">
    <property type="nucleotide sequence ID" value="NZ_CP097263.1"/>
</dbReference>
<evidence type="ECO:0000256" key="1">
    <source>
        <dbReference type="SAM" id="MobiDB-lite"/>
    </source>
</evidence>
<dbReference type="Pfam" id="PF18896">
    <property type="entry name" value="SLT_3"/>
    <property type="match status" value="1"/>
</dbReference>
<organism evidence="3 4">
    <name type="scientific">Kutzneria chonburiensis</name>
    <dbReference type="NCBI Taxonomy" id="1483604"/>
    <lineage>
        <taxon>Bacteria</taxon>
        <taxon>Bacillati</taxon>
        <taxon>Actinomycetota</taxon>
        <taxon>Actinomycetes</taxon>
        <taxon>Pseudonocardiales</taxon>
        <taxon>Pseudonocardiaceae</taxon>
        <taxon>Kutzneria</taxon>
    </lineage>
</organism>
<gene>
    <name evidence="3" type="ORF">ACFFH7_29430</name>
</gene>
<feature type="domain" description="Transglycosylase SLT" evidence="2">
    <location>
        <begin position="10"/>
        <end position="106"/>
    </location>
</feature>
<feature type="region of interest" description="Disordered" evidence="1">
    <location>
        <begin position="164"/>
        <end position="184"/>
    </location>
</feature>
<dbReference type="EMBL" id="JBHLUD010000009">
    <property type="protein sequence ID" value="MFC0545669.1"/>
    <property type="molecule type" value="Genomic_DNA"/>
</dbReference>
<evidence type="ECO:0000313" key="4">
    <source>
        <dbReference type="Proteomes" id="UP001589810"/>
    </source>
</evidence>
<dbReference type="InterPro" id="IPR023346">
    <property type="entry name" value="Lysozyme-like_dom_sf"/>
</dbReference>
<comment type="caution">
    <text evidence="3">The sequence shown here is derived from an EMBL/GenBank/DDBJ whole genome shotgun (WGS) entry which is preliminary data.</text>
</comment>
<evidence type="ECO:0000259" key="2">
    <source>
        <dbReference type="Pfam" id="PF18896"/>
    </source>
</evidence>
<protein>
    <recommendedName>
        <fullName evidence="2">Transglycosylase SLT domain-containing protein</fullName>
    </recommendedName>
</protein>
<sequence>MPTISAQQIAQHAYNAGFRGDALTTAVAVALAESHGDTGIHGDVNLQTGTWGPSVGLWQIRSLNPGHGTAAEQALRNAAANADPATNARHAYAISHHGSNFRPWSTYTNGAYRSYLSQARTASRGVTGGAPSGGATPTSFRAAPRALDLVAAELAAQAQRLRSLEGEVRSPGPTPSAFGGLPQSQQAAEVHASLLESLAARIAAQQSRASALSTGVRSSSANYQQGDDQAARAYLSLMP</sequence>
<keyword evidence="4" id="KW-1185">Reference proteome</keyword>
<dbReference type="InterPro" id="IPR043992">
    <property type="entry name" value="SLT_3"/>
</dbReference>